<name>A0ABV0Y5N8_9TELE</name>
<feature type="region of interest" description="Disordered" evidence="1">
    <location>
        <begin position="27"/>
        <end position="73"/>
    </location>
</feature>
<dbReference type="Proteomes" id="UP001469553">
    <property type="component" value="Unassembled WGS sequence"/>
</dbReference>
<sequence>MGPPRSPPSSAAQSYLHRFLMVPPAGRGPTGGWPCVSRSGLARPGPVRSNPATRRSPKSHDPRPGSRVGPRLRRTGCCHVPRFCGPHEGVLKYFTMCNESM</sequence>
<evidence type="ECO:0000313" key="3">
    <source>
        <dbReference type="Proteomes" id="UP001469553"/>
    </source>
</evidence>
<comment type="caution">
    <text evidence="2">The sequence shown here is derived from an EMBL/GenBank/DDBJ whole genome shotgun (WGS) entry which is preliminary data.</text>
</comment>
<evidence type="ECO:0000313" key="2">
    <source>
        <dbReference type="EMBL" id="MEQ2289071.1"/>
    </source>
</evidence>
<gene>
    <name evidence="2" type="ORF">AMECASPLE_029348</name>
</gene>
<dbReference type="EMBL" id="JAHRIP010022155">
    <property type="protein sequence ID" value="MEQ2289071.1"/>
    <property type="molecule type" value="Genomic_DNA"/>
</dbReference>
<keyword evidence="3" id="KW-1185">Reference proteome</keyword>
<protein>
    <submittedName>
        <fullName evidence="2">Uncharacterized protein</fullName>
    </submittedName>
</protein>
<evidence type="ECO:0000256" key="1">
    <source>
        <dbReference type="SAM" id="MobiDB-lite"/>
    </source>
</evidence>
<organism evidence="2 3">
    <name type="scientific">Ameca splendens</name>
    <dbReference type="NCBI Taxonomy" id="208324"/>
    <lineage>
        <taxon>Eukaryota</taxon>
        <taxon>Metazoa</taxon>
        <taxon>Chordata</taxon>
        <taxon>Craniata</taxon>
        <taxon>Vertebrata</taxon>
        <taxon>Euteleostomi</taxon>
        <taxon>Actinopterygii</taxon>
        <taxon>Neopterygii</taxon>
        <taxon>Teleostei</taxon>
        <taxon>Neoteleostei</taxon>
        <taxon>Acanthomorphata</taxon>
        <taxon>Ovalentaria</taxon>
        <taxon>Atherinomorphae</taxon>
        <taxon>Cyprinodontiformes</taxon>
        <taxon>Goodeidae</taxon>
        <taxon>Ameca</taxon>
    </lineage>
</organism>
<reference evidence="2 3" key="1">
    <citation type="submission" date="2021-06" db="EMBL/GenBank/DDBJ databases">
        <authorList>
            <person name="Palmer J.M."/>
        </authorList>
    </citation>
    <scope>NUCLEOTIDE SEQUENCE [LARGE SCALE GENOMIC DNA]</scope>
    <source>
        <strain evidence="2 3">AS_MEX2019</strain>
        <tissue evidence="2">Muscle</tissue>
    </source>
</reference>
<proteinExistence type="predicted"/>
<accession>A0ABV0Y5N8</accession>